<keyword evidence="4 10" id="KW-1003">Cell membrane</keyword>
<reference evidence="11 12" key="2">
    <citation type="journal article" date="2016" name="Sci. Rep.">
        <title>The genome of Rhizobiales bacteria in predatory ants reveals urease gene functions but no genes for nitrogen fixation.</title>
        <authorList>
            <person name="Neuvonen M.M."/>
            <person name="Tamarit D."/>
            <person name="Naslund K."/>
            <person name="Liebig J."/>
            <person name="Feldhaar H."/>
            <person name="Moran N.A."/>
            <person name="Guy L."/>
            <person name="Andersson S.G."/>
        </authorList>
    </citation>
    <scope>NUCLEOTIDE SEQUENCE [LARGE SCALE GENOMIC DNA]</scope>
    <source>
        <strain evidence="11 12">Hsal</strain>
    </source>
</reference>
<gene>
    <name evidence="11" type="primary">fliR</name>
    <name evidence="11" type="ORF">BHV28_02030</name>
</gene>
<dbReference type="GO" id="GO:0005886">
    <property type="term" value="C:plasma membrane"/>
    <property type="evidence" value="ECO:0007669"/>
    <property type="project" value="UniProtKB-SubCell"/>
</dbReference>
<dbReference type="PANTHER" id="PTHR30065:SF1">
    <property type="entry name" value="SURFACE PRESENTATION OF ANTIGENS PROTEIN SPAR"/>
    <property type="match status" value="1"/>
</dbReference>
<evidence type="ECO:0000256" key="9">
    <source>
        <dbReference type="NCBIfam" id="TIGR01400"/>
    </source>
</evidence>
<dbReference type="Proteomes" id="UP000188912">
    <property type="component" value="Chromosome"/>
</dbReference>
<feature type="transmembrane region" description="Helical" evidence="10">
    <location>
        <begin position="128"/>
        <end position="150"/>
    </location>
</feature>
<proteinExistence type="inferred from homology"/>
<keyword evidence="11" id="KW-0966">Cell projection</keyword>
<dbReference type="PANTHER" id="PTHR30065">
    <property type="entry name" value="FLAGELLAR BIOSYNTHETIC PROTEIN FLIR"/>
    <property type="match status" value="1"/>
</dbReference>
<evidence type="ECO:0000256" key="3">
    <source>
        <dbReference type="ARBA" id="ARBA00021717"/>
    </source>
</evidence>
<dbReference type="KEGG" id="thd:BHV28_02030"/>
<keyword evidence="11" id="KW-0969">Cilium</keyword>
<evidence type="ECO:0000256" key="10">
    <source>
        <dbReference type="RuleBase" id="RU362071"/>
    </source>
</evidence>
<keyword evidence="6 10" id="KW-1133">Transmembrane helix</keyword>
<dbReference type="Pfam" id="PF01311">
    <property type="entry name" value="Bac_export_1"/>
    <property type="match status" value="1"/>
</dbReference>
<comment type="function">
    <text evidence="1 10">Role in flagellar biosynthesis.</text>
</comment>
<dbReference type="InterPro" id="IPR002010">
    <property type="entry name" value="T3SS_IM_R"/>
</dbReference>
<evidence type="ECO:0000256" key="6">
    <source>
        <dbReference type="ARBA" id="ARBA00022989"/>
    </source>
</evidence>
<dbReference type="GO" id="GO:0006605">
    <property type="term" value="P:protein targeting"/>
    <property type="evidence" value="ECO:0007669"/>
    <property type="project" value="UniProtKB-UniRule"/>
</dbReference>
<feature type="transmembrane region" description="Helical" evidence="10">
    <location>
        <begin position="83"/>
        <end position="107"/>
    </location>
</feature>
<evidence type="ECO:0000256" key="7">
    <source>
        <dbReference type="ARBA" id="ARBA00023136"/>
    </source>
</evidence>
<feature type="transmembrane region" description="Helical" evidence="10">
    <location>
        <begin position="42"/>
        <end position="63"/>
    </location>
</feature>
<reference evidence="11 12" key="1">
    <citation type="journal article" date="2010" name="Science">
        <title>Genomic comparison of the ants Camponotus floridanus and Harpegnathos saltator.</title>
        <authorList>
            <person name="Bonasio R."/>
            <person name="Zhang G."/>
            <person name="Ye C."/>
            <person name="Mutti N.S."/>
            <person name="Fang X."/>
            <person name="Qin N."/>
            <person name="Donahue G."/>
            <person name="Yang P."/>
            <person name="Li Q."/>
            <person name="Li C."/>
            <person name="Zhang P."/>
            <person name="Huang Z."/>
            <person name="Berger S.L."/>
            <person name="Reinberg D."/>
            <person name="Wang J."/>
            <person name="Liebig J."/>
        </authorList>
    </citation>
    <scope>NUCLEOTIDE SEQUENCE [LARGE SCALE GENOMIC DNA]</scope>
    <source>
        <strain evidence="11 12">Hsal</strain>
    </source>
</reference>
<keyword evidence="12" id="KW-1185">Reference proteome</keyword>
<organism evidence="11 12">
    <name type="scientific">Candidatus Tokpelaia hoelldobleri</name>
    <dbReference type="NCBI Taxonomy" id="1902579"/>
    <lineage>
        <taxon>Bacteria</taxon>
        <taxon>Pseudomonadati</taxon>
        <taxon>Pseudomonadota</taxon>
        <taxon>Alphaproteobacteria</taxon>
        <taxon>Hyphomicrobiales</taxon>
        <taxon>Candidatus Tokpelaia</taxon>
    </lineage>
</organism>
<dbReference type="AlphaFoldDB" id="A0A1U9JST3"/>
<evidence type="ECO:0000256" key="1">
    <source>
        <dbReference type="ARBA" id="ARBA00002578"/>
    </source>
</evidence>
<comment type="similarity">
    <text evidence="2 10">Belongs to the FliR/MopE/SpaR family.</text>
</comment>
<evidence type="ECO:0000313" key="11">
    <source>
        <dbReference type="EMBL" id="AQS40926.1"/>
    </source>
</evidence>
<sequence>MMPLFSFPADQWVVTAILVFSRIGTCLMVMPGLSSARIPARFRLFLAIALSLAVVPLVSSHIYRITADTGFAKVAAGIAAEALVGLTIGLTMQAVFWAFQFISNLIAMTIGYSGQPGASVMESRPESGIGNLLTIGALMLFFASNMHLVLLRGLVSSYQLLPVSLIAQPQAALIDLVDALSATFTTGLHLAAPFLLYAILINFATGLINKMTPTIPVYFISMPFVIGGGLLLLYLLTPEILNLFSEGMNRWIEGNMP</sequence>
<evidence type="ECO:0000256" key="4">
    <source>
        <dbReference type="ARBA" id="ARBA00022475"/>
    </source>
</evidence>
<dbReference type="EMBL" id="CP017315">
    <property type="protein sequence ID" value="AQS40926.1"/>
    <property type="molecule type" value="Genomic_DNA"/>
</dbReference>
<evidence type="ECO:0000256" key="2">
    <source>
        <dbReference type="ARBA" id="ARBA00009772"/>
    </source>
</evidence>
<protein>
    <recommendedName>
        <fullName evidence="3 9">Flagellar biosynthetic protein FliR</fullName>
    </recommendedName>
</protein>
<dbReference type="PRINTS" id="PR00953">
    <property type="entry name" value="TYPE3IMRPROT"/>
</dbReference>
<comment type="subcellular location">
    <subcellularLocation>
        <location evidence="10">Cell membrane</location>
        <topology evidence="10">Multi-pass membrane protein</topology>
    </subcellularLocation>
    <subcellularLocation>
        <location evidence="10">Bacterial flagellum basal body</location>
    </subcellularLocation>
</comment>
<keyword evidence="7 10" id="KW-0472">Membrane</keyword>
<keyword evidence="11" id="KW-0282">Flagellum</keyword>
<dbReference type="STRING" id="1902579.BHV28_02030"/>
<evidence type="ECO:0000256" key="8">
    <source>
        <dbReference type="ARBA" id="ARBA00023143"/>
    </source>
</evidence>
<evidence type="ECO:0000256" key="5">
    <source>
        <dbReference type="ARBA" id="ARBA00022692"/>
    </source>
</evidence>
<name>A0A1U9JST3_9HYPH</name>
<feature type="transmembrane region" description="Helical" evidence="10">
    <location>
        <begin position="215"/>
        <end position="236"/>
    </location>
</feature>
<accession>A0A1U9JST3</accession>
<dbReference type="NCBIfam" id="TIGR01400">
    <property type="entry name" value="fliR"/>
    <property type="match status" value="1"/>
</dbReference>
<dbReference type="GO" id="GO:0044780">
    <property type="term" value="P:bacterial-type flagellum assembly"/>
    <property type="evidence" value="ECO:0007669"/>
    <property type="project" value="UniProtKB-UniRule"/>
</dbReference>
<evidence type="ECO:0000313" key="12">
    <source>
        <dbReference type="Proteomes" id="UP000188912"/>
    </source>
</evidence>
<feature type="transmembrane region" description="Helical" evidence="10">
    <location>
        <begin position="12"/>
        <end position="30"/>
    </location>
</feature>
<keyword evidence="5 10" id="KW-0812">Transmembrane</keyword>
<feature type="transmembrane region" description="Helical" evidence="10">
    <location>
        <begin position="190"/>
        <end position="208"/>
    </location>
</feature>
<dbReference type="GO" id="GO:0009425">
    <property type="term" value="C:bacterial-type flagellum basal body"/>
    <property type="evidence" value="ECO:0007669"/>
    <property type="project" value="UniProtKB-SubCell"/>
</dbReference>
<keyword evidence="8 10" id="KW-0975">Bacterial flagellum</keyword>
<dbReference type="InterPro" id="IPR006303">
    <property type="entry name" value="FliR"/>
</dbReference>